<accession>A0ACC3NQ69</accession>
<comment type="caution">
    <text evidence="1">The sequence shown here is derived from an EMBL/GenBank/DDBJ whole genome shotgun (WGS) entry which is preliminary data.</text>
</comment>
<proteinExistence type="predicted"/>
<organism evidence="1 2">
    <name type="scientific">Vermiconidia calcicola</name>
    <dbReference type="NCBI Taxonomy" id="1690605"/>
    <lineage>
        <taxon>Eukaryota</taxon>
        <taxon>Fungi</taxon>
        <taxon>Dikarya</taxon>
        <taxon>Ascomycota</taxon>
        <taxon>Pezizomycotina</taxon>
        <taxon>Dothideomycetes</taxon>
        <taxon>Dothideomycetidae</taxon>
        <taxon>Mycosphaerellales</taxon>
        <taxon>Extremaceae</taxon>
        <taxon>Vermiconidia</taxon>
    </lineage>
</organism>
<reference evidence="1" key="1">
    <citation type="submission" date="2023-07" db="EMBL/GenBank/DDBJ databases">
        <title>Black Yeasts Isolated from many extreme environments.</title>
        <authorList>
            <person name="Coleine C."/>
            <person name="Stajich J.E."/>
            <person name="Selbmann L."/>
        </authorList>
    </citation>
    <scope>NUCLEOTIDE SEQUENCE</scope>
    <source>
        <strain evidence="1">CCFEE 5714</strain>
    </source>
</reference>
<dbReference type="Proteomes" id="UP001281147">
    <property type="component" value="Unassembled WGS sequence"/>
</dbReference>
<evidence type="ECO:0000313" key="1">
    <source>
        <dbReference type="EMBL" id="KAK3721125.1"/>
    </source>
</evidence>
<dbReference type="EMBL" id="JAUTXU010000019">
    <property type="protein sequence ID" value="KAK3721125.1"/>
    <property type="molecule type" value="Genomic_DNA"/>
</dbReference>
<name>A0ACC3NQ69_9PEZI</name>
<keyword evidence="2" id="KW-1185">Reference proteome</keyword>
<sequence>MSGLWAKIKRLLCFGGEGEEEEEESASLFGDLPPEYDDLLALGGEAQEEFPPAYEGQPPPPYEAPLAPAPPGLELFDEELEEDTLAWEQRG</sequence>
<evidence type="ECO:0000313" key="2">
    <source>
        <dbReference type="Proteomes" id="UP001281147"/>
    </source>
</evidence>
<protein>
    <submittedName>
        <fullName evidence="1">Uncharacterized protein</fullName>
    </submittedName>
</protein>
<gene>
    <name evidence="1" type="ORF">LTR37_003415</name>
</gene>